<dbReference type="Proteomes" id="UP000005446">
    <property type="component" value="Unassembled WGS sequence"/>
</dbReference>
<protein>
    <submittedName>
        <fullName evidence="1">Uncharacterized protein</fullName>
    </submittedName>
</protein>
<reference evidence="1 2" key="1">
    <citation type="journal article" date="2012" name="Eukaryot. Cell">
        <title>Genome sequence of the fungus Glarea lozoyensis: the first genome sequence of a species from the Helotiaceae family.</title>
        <authorList>
            <person name="Youssar L."/>
            <person name="Gruening B.A."/>
            <person name="Erxleben A."/>
            <person name="Guenther S."/>
            <person name="Huettel W."/>
        </authorList>
    </citation>
    <scope>NUCLEOTIDE SEQUENCE [LARGE SCALE GENOMIC DNA]</scope>
    <source>
        <strain evidence="2">ATCC 74030 / MF5533</strain>
    </source>
</reference>
<dbReference type="InParanoid" id="H0EXU4"/>
<dbReference type="HOGENOM" id="CLU_3160093_0_0_1"/>
<sequence>MGTVVAKARHALQIFYAIVAGATCDSVAKDALLKLNPECPMQVALPYK</sequence>
<dbReference type="EMBL" id="AGUE01000230">
    <property type="protein sequence ID" value="EHK96654.1"/>
    <property type="molecule type" value="Genomic_DNA"/>
</dbReference>
<evidence type="ECO:0000313" key="2">
    <source>
        <dbReference type="Proteomes" id="UP000005446"/>
    </source>
</evidence>
<gene>
    <name evidence="1" type="ORF">M7I_7634</name>
</gene>
<name>H0EXU4_GLAL7</name>
<accession>H0EXU4</accession>
<dbReference type="OrthoDB" id="3598167at2759"/>
<dbReference type="AlphaFoldDB" id="H0EXU4"/>
<evidence type="ECO:0000313" key="1">
    <source>
        <dbReference type="EMBL" id="EHK96654.1"/>
    </source>
</evidence>
<keyword evidence="2" id="KW-1185">Reference proteome</keyword>
<organism evidence="1 2">
    <name type="scientific">Glarea lozoyensis (strain ATCC 74030 / MF5533)</name>
    <dbReference type="NCBI Taxonomy" id="1104152"/>
    <lineage>
        <taxon>Eukaryota</taxon>
        <taxon>Fungi</taxon>
        <taxon>Dikarya</taxon>
        <taxon>Ascomycota</taxon>
        <taxon>Pezizomycotina</taxon>
        <taxon>Leotiomycetes</taxon>
        <taxon>Helotiales</taxon>
        <taxon>Helotiaceae</taxon>
        <taxon>Glarea</taxon>
    </lineage>
</organism>
<proteinExistence type="predicted"/>
<comment type="caution">
    <text evidence="1">The sequence shown here is derived from an EMBL/GenBank/DDBJ whole genome shotgun (WGS) entry which is preliminary data.</text>
</comment>